<proteinExistence type="predicted"/>
<evidence type="ECO:0000313" key="4">
    <source>
        <dbReference type="EMBL" id="ELU08371.1"/>
    </source>
</evidence>
<reference evidence="6" key="1">
    <citation type="submission" date="2012-12" db="EMBL/GenBank/DDBJ databases">
        <authorList>
            <person name="Hellsten U."/>
            <person name="Grimwood J."/>
            <person name="Chapman J.A."/>
            <person name="Shapiro H."/>
            <person name="Aerts A."/>
            <person name="Otillar R.P."/>
            <person name="Terry A.Y."/>
            <person name="Boore J.L."/>
            <person name="Simakov O."/>
            <person name="Marletaz F."/>
            <person name="Cho S.-J."/>
            <person name="Edsinger-Gonzales E."/>
            <person name="Havlak P."/>
            <person name="Kuo D.-H."/>
            <person name="Larsson T."/>
            <person name="Lv J."/>
            <person name="Arendt D."/>
            <person name="Savage R."/>
            <person name="Osoegawa K."/>
            <person name="de Jong P."/>
            <person name="Lindberg D.R."/>
            <person name="Seaver E.C."/>
            <person name="Weisblat D.A."/>
            <person name="Putnam N.H."/>
            <person name="Grigoriev I.V."/>
            <person name="Rokhsar D.S."/>
        </authorList>
    </citation>
    <scope>NUCLEOTIDE SEQUENCE</scope>
    <source>
        <strain evidence="6">I ESC-2004</strain>
    </source>
</reference>
<dbReference type="OrthoDB" id="60433at2759"/>
<dbReference type="PANTHER" id="PTHR31980">
    <property type="entry name" value="PROTEIN FAM220A"/>
    <property type="match status" value="1"/>
</dbReference>
<dbReference type="Proteomes" id="UP000014760">
    <property type="component" value="Unassembled WGS sequence"/>
</dbReference>
<name>R7UY57_CAPTE</name>
<protein>
    <recommendedName>
        <fullName evidence="3">SIPAR domain-containing protein</fullName>
    </recommendedName>
</protein>
<dbReference type="Pfam" id="PF12796">
    <property type="entry name" value="Ank_2"/>
    <property type="match status" value="2"/>
</dbReference>
<evidence type="ECO:0000313" key="5">
    <source>
        <dbReference type="EnsemblMetazoa" id="CapteP227685"/>
    </source>
</evidence>
<dbReference type="InterPro" id="IPR002110">
    <property type="entry name" value="Ankyrin_rpt"/>
</dbReference>
<dbReference type="SMART" id="SM00248">
    <property type="entry name" value="ANK"/>
    <property type="match status" value="4"/>
</dbReference>
<feature type="compositionally biased region" description="Basic residues" evidence="2">
    <location>
        <begin position="114"/>
        <end position="125"/>
    </location>
</feature>
<dbReference type="STRING" id="283909.R7UY57"/>
<dbReference type="InterPro" id="IPR040355">
    <property type="entry name" value="FAM220A"/>
</dbReference>
<dbReference type="InterPro" id="IPR036770">
    <property type="entry name" value="Ankyrin_rpt-contain_sf"/>
</dbReference>
<feature type="repeat" description="ANK" evidence="1">
    <location>
        <begin position="482"/>
        <end position="514"/>
    </location>
</feature>
<reference evidence="4 6" key="2">
    <citation type="journal article" date="2013" name="Nature">
        <title>Insights into bilaterian evolution from three spiralian genomes.</title>
        <authorList>
            <person name="Simakov O."/>
            <person name="Marletaz F."/>
            <person name="Cho S.J."/>
            <person name="Edsinger-Gonzales E."/>
            <person name="Havlak P."/>
            <person name="Hellsten U."/>
            <person name="Kuo D.H."/>
            <person name="Larsson T."/>
            <person name="Lv J."/>
            <person name="Arendt D."/>
            <person name="Savage R."/>
            <person name="Osoegawa K."/>
            <person name="de Jong P."/>
            <person name="Grimwood J."/>
            <person name="Chapman J.A."/>
            <person name="Shapiro H."/>
            <person name="Aerts A."/>
            <person name="Otillar R.P."/>
            <person name="Terry A.Y."/>
            <person name="Boore J.L."/>
            <person name="Grigoriev I.V."/>
            <person name="Lindberg D.R."/>
            <person name="Seaver E.C."/>
            <person name="Weisblat D.A."/>
            <person name="Putnam N.H."/>
            <person name="Rokhsar D.S."/>
        </authorList>
    </citation>
    <scope>NUCLEOTIDE SEQUENCE</scope>
    <source>
        <strain evidence="4 6">I ESC-2004</strain>
    </source>
</reference>
<feature type="region of interest" description="Disordered" evidence="2">
    <location>
        <begin position="80"/>
        <end position="139"/>
    </location>
</feature>
<dbReference type="Pfam" id="PF15487">
    <property type="entry name" value="FAM220"/>
    <property type="match status" value="1"/>
</dbReference>
<dbReference type="AlphaFoldDB" id="R7UY57"/>
<dbReference type="InterPro" id="IPR029155">
    <property type="entry name" value="SIPAR"/>
</dbReference>
<sequence>MSRGVKDLQDVISVSRLTFRSSDDEVVLSDEEEGRVSRIFGSIHIGESADSADALYTFDSGILKKANAASKAEELARGAALPTGAASEPPAGAALGPPAGAASEPAEPLPNGTGKKKSRNKRMKESKKQENVEPQGDPVVREFLRDFPTMMPLPPLTARPMSSSGESGIYTRPGSGDRNIDDLLMHLDLTILAEWLTVSNENVGKMSMWIHSGENFVHFAHFWLRDFPNVEKYRLYKLEYGIVLDNMQLAFKPGMDSGLIRRSDLRHFLEAVFREYPTHLTTASGDHLFLDHLEVLSSERHGAYKRLLSDVKCETRIRQHAQSVLAIRAYALVSVWSSMIDMYCRLEAAKLSESGCVPPKKNTPPVCLIEVGKTFPYLKRMHQAISLGYLDVVHYLLQSGKVRVHETDENLQSLVHLSVFHNQMCILKYLLFQVRPPPKVNVAASSGNTPLHVAANMGNEDAIAYLAQVPGIDINAKNVICENGTPLHFAAMMGQEAAVARLLEVGADRNCLMNGATPLALAKQFQHQDVVELFEETTDLRGKLGFKPV</sequence>
<dbReference type="SUPFAM" id="SSF48403">
    <property type="entry name" value="Ankyrin repeat"/>
    <property type="match status" value="1"/>
</dbReference>
<dbReference type="OMA" id="NKQYAQW"/>
<dbReference type="EMBL" id="KB299137">
    <property type="protein sequence ID" value="ELU08371.1"/>
    <property type="molecule type" value="Genomic_DNA"/>
</dbReference>
<evidence type="ECO:0000313" key="6">
    <source>
        <dbReference type="Proteomes" id="UP000014760"/>
    </source>
</evidence>
<keyword evidence="6" id="KW-1185">Reference proteome</keyword>
<accession>R7UY57</accession>
<keyword evidence="1" id="KW-0040">ANK repeat</keyword>
<evidence type="ECO:0000259" key="3">
    <source>
        <dbReference type="Pfam" id="PF15487"/>
    </source>
</evidence>
<dbReference type="PANTHER" id="PTHR31980:SF1">
    <property type="entry name" value="PROTEIN FAM220A"/>
    <property type="match status" value="1"/>
</dbReference>
<evidence type="ECO:0000256" key="2">
    <source>
        <dbReference type="SAM" id="MobiDB-lite"/>
    </source>
</evidence>
<gene>
    <name evidence="4" type="ORF">CAPTEDRAFT_227685</name>
</gene>
<feature type="domain" description="SIPAR" evidence="3">
    <location>
        <begin position="116"/>
        <end position="333"/>
    </location>
</feature>
<dbReference type="PROSITE" id="PS50297">
    <property type="entry name" value="ANK_REP_REGION"/>
    <property type="match status" value="2"/>
</dbReference>
<dbReference type="HOGENOM" id="CLU_544292_0_0_1"/>
<dbReference type="PROSITE" id="PS50088">
    <property type="entry name" value="ANK_REPEAT"/>
    <property type="match status" value="2"/>
</dbReference>
<evidence type="ECO:0000256" key="1">
    <source>
        <dbReference type="PROSITE-ProRule" id="PRU00023"/>
    </source>
</evidence>
<dbReference type="Gene3D" id="1.25.40.20">
    <property type="entry name" value="Ankyrin repeat-containing domain"/>
    <property type="match status" value="1"/>
</dbReference>
<feature type="repeat" description="ANK" evidence="1">
    <location>
        <begin position="446"/>
        <end position="479"/>
    </location>
</feature>
<organism evidence="4">
    <name type="scientific">Capitella teleta</name>
    <name type="common">Polychaete worm</name>
    <dbReference type="NCBI Taxonomy" id="283909"/>
    <lineage>
        <taxon>Eukaryota</taxon>
        <taxon>Metazoa</taxon>
        <taxon>Spiralia</taxon>
        <taxon>Lophotrochozoa</taxon>
        <taxon>Annelida</taxon>
        <taxon>Polychaeta</taxon>
        <taxon>Sedentaria</taxon>
        <taxon>Scolecida</taxon>
        <taxon>Capitellidae</taxon>
        <taxon>Capitella</taxon>
    </lineage>
</organism>
<dbReference type="EnsemblMetazoa" id="CapteT227685">
    <property type="protein sequence ID" value="CapteP227685"/>
    <property type="gene ID" value="CapteG227685"/>
</dbReference>
<dbReference type="EMBL" id="AMQN01001081">
    <property type="status" value="NOT_ANNOTATED_CDS"/>
    <property type="molecule type" value="Genomic_DNA"/>
</dbReference>
<feature type="compositionally biased region" description="Low complexity" evidence="2">
    <location>
        <begin position="84"/>
        <end position="110"/>
    </location>
</feature>
<dbReference type="PRINTS" id="PR01415">
    <property type="entry name" value="ANKYRIN"/>
</dbReference>
<reference evidence="5" key="3">
    <citation type="submission" date="2015-06" db="UniProtKB">
        <authorList>
            <consortium name="EnsemblMetazoa"/>
        </authorList>
    </citation>
    <scope>IDENTIFICATION</scope>
</reference>